<evidence type="ECO:0000313" key="2">
    <source>
        <dbReference type="Proteomes" id="UP000789366"/>
    </source>
</evidence>
<organism evidence="1 2">
    <name type="scientific">Cetraspora pellucida</name>
    <dbReference type="NCBI Taxonomy" id="1433469"/>
    <lineage>
        <taxon>Eukaryota</taxon>
        <taxon>Fungi</taxon>
        <taxon>Fungi incertae sedis</taxon>
        <taxon>Mucoromycota</taxon>
        <taxon>Glomeromycotina</taxon>
        <taxon>Glomeromycetes</taxon>
        <taxon>Diversisporales</taxon>
        <taxon>Gigasporaceae</taxon>
        <taxon>Cetraspora</taxon>
    </lineage>
</organism>
<keyword evidence="2" id="KW-1185">Reference proteome</keyword>
<gene>
    <name evidence="1" type="ORF">SPELUC_LOCUS2080</name>
</gene>
<protein>
    <submittedName>
        <fullName evidence="1">11781_t:CDS:1</fullName>
    </submittedName>
</protein>
<proteinExistence type="predicted"/>
<dbReference type="Proteomes" id="UP000789366">
    <property type="component" value="Unassembled WGS sequence"/>
</dbReference>
<comment type="caution">
    <text evidence="1">The sequence shown here is derived from an EMBL/GenBank/DDBJ whole genome shotgun (WGS) entry which is preliminary data.</text>
</comment>
<name>A0ACA9KLA5_9GLOM</name>
<evidence type="ECO:0000313" key="1">
    <source>
        <dbReference type="EMBL" id="CAG8479980.1"/>
    </source>
</evidence>
<dbReference type="EMBL" id="CAJVPW010001282">
    <property type="protein sequence ID" value="CAG8479980.1"/>
    <property type="molecule type" value="Genomic_DNA"/>
</dbReference>
<sequence>MSDVIKNAQENIAELFEEKLEEANFYLNIEEYQELYISLESGLKNAYEEGSNESLFASAFLKLYTNTELQES</sequence>
<accession>A0ACA9KLA5</accession>
<reference evidence="1" key="1">
    <citation type="submission" date="2021-06" db="EMBL/GenBank/DDBJ databases">
        <authorList>
            <person name="Kallberg Y."/>
            <person name="Tangrot J."/>
            <person name="Rosling A."/>
        </authorList>
    </citation>
    <scope>NUCLEOTIDE SEQUENCE</scope>
    <source>
        <strain evidence="1">28 12/20/2015</strain>
    </source>
</reference>